<organism evidence="1 2">
    <name type="scientific">Mesorhizobium erdmanii</name>
    <dbReference type="NCBI Taxonomy" id="1777866"/>
    <lineage>
        <taxon>Bacteria</taxon>
        <taxon>Pseudomonadati</taxon>
        <taxon>Pseudomonadota</taxon>
        <taxon>Alphaproteobacteria</taxon>
        <taxon>Hyphomicrobiales</taxon>
        <taxon>Phyllobacteriaceae</taxon>
        <taxon>Mesorhizobium</taxon>
    </lineage>
</organism>
<dbReference type="Proteomes" id="UP000503339">
    <property type="component" value="Chromosome"/>
</dbReference>
<proteinExistence type="predicted"/>
<dbReference type="AlphaFoldDB" id="A0A6M7UT84"/>
<dbReference type="EMBL" id="CP033361">
    <property type="protein sequence ID" value="QKC79238.1"/>
    <property type="molecule type" value="Genomic_DNA"/>
</dbReference>
<name>A0A6M7UT84_9HYPH</name>
<dbReference type="PIRSF" id="PIRSF015736">
    <property type="entry name" value="MI"/>
    <property type="match status" value="1"/>
</dbReference>
<accession>A0A6M7UT84</accession>
<dbReference type="InterPro" id="IPR026286">
    <property type="entry name" value="MaiA/AMDase"/>
</dbReference>
<evidence type="ECO:0000313" key="2">
    <source>
        <dbReference type="Proteomes" id="UP000503339"/>
    </source>
</evidence>
<protein>
    <recommendedName>
        <fullName evidence="3">Asp/Glu racemase</fullName>
    </recommendedName>
</protein>
<evidence type="ECO:0008006" key="3">
    <source>
        <dbReference type="Google" id="ProtNLM"/>
    </source>
</evidence>
<dbReference type="InterPro" id="IPR053714">
    <property type="entry name" value="Iso_Racemase_Enz_sf"/>
</dbReference>
<dbReference type="PANTHER" id="PTHR40267:SF1">
    <property type="entry name" value="BLR3294 PROTEIN"/>
    <property type="match status" value="1"/>
</dbReference>
<dbReference type="PANTHER" id="PTHR40267">
    <property type="entry name" value="BLR3294 PROTEIN"/>
    <property type="match status" value="1"/>
</dbReference>
<dbReference type="Pfam" id="PF17645">
    <property type="entry name" value="Amdase"/>
    <property type="match status" value="1"/>
</dbReference>
<evidence type="ECO:0000313" key="1">
    <source>
        <dbReference type="EMBL" id="QKC79238.1"/>
    </source>
</evidence>
<dbReference type="Gene3D" id="3.40.50.12500">
    <property type="match status" value="1"/>
</dbReference>
<dbReference type="KEGG" id="merd:EB233_30375"/>
<keyword evidence="2" id="KW-1185">Reference proteome</keyword>
<sequence length="214" mass="23162">MNMRPSDDVTVFTSRLHSDPDCSLESLPKMGAQIADATSLLIPEGRLDVVAYSCTSGTAVLGFDKVRQLIQSVRPGIACTTPLTASIEALNAFGSKRVAVLTPYTDEVNEMIARSLEAADKEITSFASFKIVECELMTRVPPEALLRAALAMDTHDADALFISCTALRAVDVVAEIERRLGKPVITAVQALYWHSLRLAGYSKPIDGFGRLFAL</sequence>
<gene>
    <name evidence="1" type="ORF">EB233_30375</name>
</gene>
<reference evidence="1 2" key="1">
    <citation type="submission" date="2018-10" db="EMBL/GenBank/DDBJ databases">
        <authorList>
            <person name="Perry B.J."/>
            <person name="Sullivan J.T."/>
            <person name="Murphy R.J.T."/>
            <person name="Ramsay J.P."/>
            <person name="Ronson C.W."/>
        </authorList>
    </citation>
    <scope>NUCLEOTIDE SEQUENCE [LARGE SCALE GENOMIC DNA]</scope>
    <source>
        <strain evidence="1 2">NZP2014</strain>
    </source>
</reference>